<evidence type="ECO:0000313" key="16">
    <source>
        <dbReference type="EMBL" id="MDI1229982.1"/>
    </source>
</evidence>
<evidence type="ECO:0000256" key="8">
    <source>
        <dbReference type="ARBA" id="ARBA00023136"/>
    </source>
</evidence>
<evidence type="ECO:0000256" key="10">
    <source>
        <dbReference type="ARBA" id="ARBA00023237"/>
    </source>
</evidence>
<keyword evidence="5 11" id="KW-0812">Transmembrane</keyword>
<dbReference type="Pfam" id="PF00593">
    <property type="entry name" value="TonB_dep_Rec_b-barrel"/>
    <property type="match status" value="1"/>
</dbReference>
<feature type="domain" description="TonB-dependent receptor-like beta-barrel" evidence="14">
    <location>
        <begin position="257"/>
        <end position="695"/>
    </location>
</feature>
<feature type="signal peptide" evidence="13">
    <location>
        <begin position="1"/>
        <end position="34"/>
    </location>
</feature>
<keyword evidence="8 11" id="KW-0472">Membrane</keyword>
<evidence type="ECO:0000259" key="14">
    <source>
        <dbReference type="Pfam" id="PF00593"/>
    </source>
</evidence>
<keyword evidence="9 16" id="KW-0675">Receptor</keyword>
<dbReference type="GO" id="GO:0015344">
    <property type="term" value="F:siderophore uptake transmembrane transporter activity"/>
    <property type="evidence" value="ECO:0007669"/>
    <property type="project" value="TreeGrafter"/>
</dbReference>
<keyword evidence="4 11" id="KW-1134">Transmembrane beta strand</keyword>
<dbReference type="PANTHER" id="PTHR30069">
    <property type="entry name" value="TONB-DEPENDENT OUTER MEMBRANE RECEPTOR"/>
    <property type="match status" value="1"/>
</dbReference>
<gene>
    <name evidence="16" type="ORF">PSU93_02400</name>
</gene>
<reference evidence="16" key="1">
    <citation type="submission" date="2023-01" db="EMBL/GenBank/DDBJ databases">
        <title>Biogeochemical cycle of methane in antarctic sediments.</title>
        <authorList>
            <person name="Roldan D.M."/>
            <person name="Menes R.J."/>
        </authorList>
    </citation>
    <scope>NUCLEOTIDE SEQUENCE [LARGE SCALE GENOMIC DNA]</scope>
    <source>
        <strain evidence="16">K-2018 MAG008</strain>
    </source>
</reference>
<keyword evidence="7 12" id="KW-0798">TonB box</keyword>
<keyword evidence="10 11" id="KW-0998">Cell outer membrane</keyword>
<dbReference type="EMBL" id="JAQSDF010000004">
    <property type="protein sequence ID" value="MDI1229982.1"/>
    <property type="molecule type" value="Genomic_DNA"/>
</dbReference>
<name>A0AA43Q3Z7_9GAMM</name>
<evidence type="ECO:0000259" key="15">
    <source>
        <dbReference type="Pfam" id="PF07715"/>
    </source>
</evidence>
<dbReference type="Gene3D" id="2.40.170.20">
    <property type="entry name" value="TonB-dependent receptor, beta-barrel domain"/>
    <property type="match status" value="1"/>
</dbReference>
<dbReference type="InterPro" id="IPR012910">
    <property type="entry name" value="Plug_dom"/>
</dbReference>
<comment type="subcellular location">
    <subcellularLocation>
        <location evidence="1 11">Cell outer membrane</location>
        <topology evidence="1 11">Multi-pass membrane protein</topology>
    </subcellularLocation>
</comment>
<dbReference type="Gene3D" id="2.170.130.10">
    <property type="entry name" value="TonB-dependent receptor, plug domain"/>
    <property type="match status" value="1"/>
</dbReference>
<evidence type="ECO:0000256" key="7">
    <source>
        <dbReference type="ARBA" id="ARBA00023077"/>
    </source>
</evidence>
<evidence type="ECO:0000256" key="3">
    <source>
        <dbReference type="ARBA" id="ARBA00022448"/>
    </source>
</evidence>
<dbReference type="PROSITE" id="PS52016">
    <property type="entry name" value="TONB_DEPENDENT_REC_3"/>
    <property type="match status" value="1"/>
</dbReference>
<keyword evidence="17" id="KW-1185">Reference proteome</keyword>
<organism evidence="16 17">
    <name type="scientific">Candidatus Methylobacter titanis</name>
    <dbReference type="NCBI Taxonomy" id="3053457"/>
    <lineage>
        <taxon>Bacteria</taxon>
        <taxon>Pseudomonadati</taxon>
        <taxon>Pseudomonadota</taxon>
        <taxon>Gammaproteobacteria</taxon>
        <taxon>Methylococcales</taxon>
        <taxon>Methylococcaceae</taxon>
        <taxon>Methylobacter</taxon>
    </lineage>
</organism>
<protein>
    <submittedName>
        <fullName evidence="16">TonB-dependent receptor</fullName>
    </submittedName>
</protein>
<feature type="domain" description="TonB-dependent receptor plug" evidence="15">
    <location>
        <begin position="78"/>
        <end position="186"/>
    </location>
</feature>
<comment type="similarity">
    <text evidence="2">Belongs to the TonB-dependent receptor family. Hemoglobin/haptoglobin binding protein subfamily.</text>
</comment>
<comment type="caution">
    <text evidence="16">The sequence shown here is derived from an EMBL/GenBank/DDBJ whole genome shotgun (WGS) entry which is preliminary data.</text>
</comment>
<dbReference type="InterPro" id="IPR039426">
    <property type="entry name" value="TonB-dep_rcpt-like"/>
</dbReference>
<feature type="chain" id="PRO_5041396250" evidence="13">
    <location>
        <begin position="35"/>
        <end position="733"/>
    </location>
</feature>
<evidence type="ECO:0000256" key="1">
    <source>
        <dbReference type="ARBA" id="ARBA00004571"/>
    </source>
</evidence>
<dbReference type="Pfam" id="PF07715">
    <property type="entry name" value="Plug"/>
    <property type="match status" value="1"/>
</dbReference>
<evidence type="ECO:0000256" key="6">
    <source>
        <dbReference type="ARBA" id="ARBA00022729"/>
    </source>
</evidence>
<evidence type="ECO:0000256" key="4">
    <source>
        <dbReference type="ARBA" id="ARBA00022452"/>
    </source>
</evidence>
<evidence type="ECO:0000256" key="2">
    <source>
        <dbReference type="ARBA" id="ARBA00008143"/>
    </source>
</evidence>
<evidence type="ECO:0000256" key="5">
    <source>
        <dbReference type="ARBA" id="ARBA00022692"/>
    </source>
</evidence>
<dbReference type="InterPro" id="IPR036942">
    <property type="entry name" value="Beta-barrel_TonB_sf"/>
</dbReference>
<accession>A0AA43Q3Z7</accession>
<evidence type="ECO:0000313" key="17">
    <source>
        <dbReference type="Proteomes" id="UP001160519"/>
    </source>
</evidence>
<dbReference type="AlphaFoldDB" id="A0AA43Q3Z7"/>
<evidence type="ECO:0000256" key="12">
    <source>
        <dbReference type="RuleBase" id="RU003357"/>
    </source>
</evidence>
<dbReference type="InterPro" id="IPR037066">
    <property type="entry name" value="Plug_dom_sf"/>
</dbReference>
<dbReference type="Proteomes" id="UP001160519">
    <property type="component" value="Unassembled WGS sequence"/>
</dbReference>
<evidence type="ECO:0000256" key="9">
    <source>
        <dbReference type="ARBA" id="ARBA00023170"/>
    </source>
</evidence>
<evidence type="ECO:0000256" key="13">
    <source>
        <dbReference type="SAM" id="SignalP"/>
    </source>
</evidence>
<keyword evidence="6 13" id="KW-0732">Signal</keyword>
<evidence type="ECO:0000256" key="11">
    <source>
        <dbReference type="PROSITE-ProRule" id="PRU01360"/>
    </source>
</evidence>
<dbReference type="GO" id="GO:0009279">
    <property type="term" value="C:cell outer membrane"/>
    <property type="evidence" value="ECO:0007669"/>
    <property type="project" value="UniProtKB-SubCell"/>
</dbReference>
<sequence>MKLKRSNRPTRVLQLGRPLLISLLLFNSSVAVMAKEPPTVKAKQKVLKEPSNIELKPMVVTENDDRKLAAASAEVDLSPGGVSLVDINELHDRNISSIADFFRYVPGVWAASQSGNDEVFFSSRGSNLDSTNFDQNGVKLLQDGLPVTAADGNNHNRMIDPLAASFATVARGGNALKYGASTLGGAVDFTSPTADNSPAMRLSLGGGSFGQFLGRGTVSRVFNDSFDGLLTVEGKEWEGYRAHNKQDRFGLYSNFGWQLSDSVVNRTFVSYIKNNQQLPGQLTRAQFDADPNQASAQAIGGNYQLNTETERVANKTTWTIDDNSSLEVGFSFENQQLYHPIVDKVMLDFGGGPLDRFSLLVDSNQQDWGTSARYNLRLDNHALLLGVNYGTNSDKGGNYTNNGGIRGAMTNQITKKADNIEIFAQDHWHITDKWTLTPALQGVFAHREVDNVRLAIPQDAYFNFYPQGSHPSTDYAGINPSLGLMYNVSKNASLYTNVSRLYEPPTNYNLADNITAGAGNTTLKAMEGTSVEIGTRGNQNFGNSNSVMWDLSLYYAWLNKEILSVSPRPGTSLSTNIDNTLHAGVEGLIGGKFALDSNGTHSIEPMLSFTSNHFKFDNDRTYGNNALPAAPDYFLRGEALYRHVSGIFIGPTFDVVGKRWGDFANTYKIDSYSLLGMRTGWSNDHYKVFLEGRNLLDTQYVASHNVMDRATANDAMLNAGAPLSFYGGIEISY</sequence>
<dbReference type="SUPFAM" id="SSF56935">
    <property type="entry name" value="Porins"/>
    <property type="match status" value="1"/>
</dbReference>
<proteinExistence type="inferred from homology"/>
<dbReference type="InterPro" id="IPR000531">
    <property type="entry name" value="Beta-barrel_TonB"/>
</dbReference>
<dbReference type="GO" id="GO:0044718">
    <property type="term" value="P:siderophore transmembrane transport"/>
    <property type="evidence" value="ECO:0007669"/>
    <property type="project" value="TreeGrafter"/>
</dbReference>
<keyword evidence="3 11" id="KW-0813">Transport</keyword>
<dbReference type="PANTHER" id="PTHR30069:SF29">
    <property type="entry name" value="HEMOGLOBIN AND HEMOGLOBIN-HAPTOGLOBIN-BINDING PROTEIN 1-RELATED"/>
    <property type="match status" value="1"/>
</dbReference>